<dbReference type="AlphaFoldDB" id="A0A975SLP8"/>
<dbReference type="EMBL" id="CP064782">
    <property type="protein sequence ID" value="QWT48578.1"/>
    <property type="molecule type" value="Genomic_DNA"/>
</dbReference>
<dbReference type="RefSeq" id="WP_216128740.1">
    <property type="nucleotide sequence ID" value="NZ_CP064782.1"/>
</dbReference>
<feature type="signal peptide" evidence="1">
    <location>
        <begin position="1"/>
        <end position="21"/>
    </location>
</feature>
<organism evidence="2 3">
    <name type="scientific">Azospira inquinata</name>
    <dbReference type="NCBI Taxonomy" id="2785627"/>
    <lineage>
        <taxon>Bacteria</taxon>
        <taxon>Pseudomonadati</taxon>
        <taxon>Pseudomonadota</taxon>
        <taxon>Betaproteobacteria</taxon>
        <taxon>Rhodocyclales</taxon>
        <taxon>Rhodocyclaceae</taxon>
        <taxon>Azospira</taxon>
    </lineage>
</organism>
<gene>
    <name evidence="2" type="ORF">Azoinq_12060</name>
</gene>
<protein>
    <submittedName>
        <fullName evidence="2">Transporter substrate-binding domain-containing protein</fullName>
    </submittedName>
</protein>
<keyword evidence="1" id="KW-0732">Signal</keyword>
<sequence length="253" mass="28581">MFSLRLPLLLLLCFASWQAQGGPTGKVGMPLTEPWSYYAKAGGHHFVPTGILLDINQALERESGISLRPSLQPYFRLDRDLRQGDCDLAYVIRSEEQEGYVEYVAPLFSFEVVALARPGTLLRNRDDLRNLRVGIIKDTHLLPGNGDSGPYTRLEVRDYEALVDMFLAGRLDAIVGGNLSLNYHLRKRGLGPASFNRLNLQRQEVWAVLAKQSGLQRQAPRLRQAVERLREQGFIEEELQRRLSPIAAELATR</sequence>
<evidence type="ECO:0000313" key="2">
    <source>
        <dbReference type="EMBL" id="QWT48578.1"/>
    </source>
</evidence>
<dbReference type="KEGG" id="aiq:Azoinq_12060"/>
<keyword evidence="3" id="KW-1185">Reference proteome</keyword>
<feature type="chain" id="PRO_5037355574" evidence="1">
    <location>
        <begin position="22"/>
        <end position="253"/>
    </location>
</feature>
<dbReference type="Proteomes" id="UP000683428">
    <property type="component" value="Chromosome"/>
</dbReference>
<evidence type="ECO:0000256" key="1">
    <source>
        <dbReference type="SAM" id="SignalP"/>
    </source>
</evidence>
<evidence type="ECO:0000313" key="3">
    <source>
        <dbReference type="Proteomes" id="UP000683428"/>
    </source>
</evidence>
<proteinExistence type="predicted"/>
<reference evidence="2" key="1">
    <citation type="submission" date="2020-11" db="EMBL/GenBank/DDBJ databases">
        <title>Azospira inquinata sp. nov.</title>
        <authorList>
            <person name="Moe W.M."/>
            <person name="Mikes M.C."/>
        </authorList>
    </citation>
    <scope>NUCLEOTIDE SEQUENCE</scope>
    <source>
        <strain evidence="2">Azo-3</strain>
    </source>
</reference>
<accession>A0A975SLP8</accession>
<name>A0A975SLP8_9RHOO</name>